<comment type="caution">
    <text evidence="2">The sequence shown here is derived from an EMBL/GenBank/DDBJ whole genome shotgun (WGS) entry which is preliminary data.</text>
</comment>
<dbReference type="Proteomes" id="UP001356427">
    <property type="component" value="Unassembled WGS sequence"/>
</dbReference>
<feature type="region of interest" description="Disordered" evidence="1">
    <location>
        <begin position="297"/>
        <end position="332"/>
    </location>
</feature>
<name>A0AAN8QTJ7_9TELE</name>
<feature type="region of interest" description="Disordered" evidence="1">
    <location>
        <begin position="346"/>
        <end position="367"/>
    </location>
</feature>
<feature type="compositionally biased region" description="Polar residues" evidence="1">
    <location>
        <begin position="172"/>
        <end position="183"/>
    </location>
</feature>
<feature type="region of interest" description="Disordered" evidence="1">
    <location>
        <begin position="1"/>
        <end position="32"/>
    </location>
</feature>
<dbReference type="EMBL" id="JAGTTL010000027">
    <property type="protein sequence ID" value="KAK6301327.1"/>
    <property type="molecule type" value="Genomic_DNA"/>
</dbReference>
<organism evidence="2 3">
    <name type="scientific">Coregonus suidteri</name>
    <dbReference type="NCBI Taxonomy" id="861788"/>
    <lineage>
        <taxon>Eukaryota</taxon>
        <taxon>Metazoa</taxon>
        <taxon>Chordata</taxon>
        <taxon>Craniata</taxon>
        <taxon>Vertebrata</taxon>
        <taxon>Euteleostomi</taxon>
        <taxon>Actinopterygii</taxon>
        <taxon>Neopterygii</taxon>
        <taxon>Teleostei</taxon>
        <taxon>Protacanthopterygii</taxon>
        <taxon>Salmoniformes</taxon>
        <taxon>Salmonidae</taxon>
        <taxon>Coregoninae</taxon>
        <taxon>Coregonus</taxon>
    </lineage>
</organism>
<reference evidence="2 3" key="1">
    <citation type="submission" date="2021-04" db="EMBL/GenBank/DDBJ databases">
        <authorList>
            <person name="De Guttry C."/>
            <person name="Zahm M."/>
            <person name="Klopp C."/>
            <person name="Cabau C."/>
            <person name="Louis A."/>
            <person name="Berthelot C."/>
            <person name="Parey E."/>
            <person name="Roest Crollius H."/>
            <person name="Montfort J."/>
            <person name="Robinson-Rechavi M."/>
            <person name="Bucao C."/>
            <person name="Bouchez O."/>
            <person name="Gislard M."/>
            <person name="Lluch J."/>
            <person name="Milhes M."/>
            <person name="Lampietro C."/>
            <person name="Lopez Roques C."/>
            <person name="Donnadieu C."/>
            <person name="Braasch I."/>
            <person name="Desvignes T."/>
            <person name="Postlethwait J."/>
            <person name="Bobe J."/>
            <person name="Wedekind C."/>
            <person name="Guiguen Y."/>
        </authorList>
    </citation>
    <scope>NUCLEOTIDE SEQUENCE [LARGE SCALE GENOMIC DNA]</scope>
    <source>
        <strain evidence="2">Cs_M1</strain>
        <tissue evidence="2">Blood</tissue>
    </source>
</reference>
<feature type="compositionally biased region" description="Pro residues" evidence="1">
    <location>
        <begin position="1"/>
        <end position="10"/>
    </location>
</feature>
<sequence length="685" mass="73501">MVRLSPPPTTPLHHRNRSEERTNGGNKLASSHHGCGGSIDLQRVQNGSIKFTQPGPVAEYTSITYDDGNTGKPLELDTACTWVIDVPADGTVRLEGVSVDGGSEVTVLCGASGERRGLVAGERALLLGCGTAVVTWRALGPTSSQHNIQLFYTGQEAVWNSSERQGPWMGVSSVQRSSESFNGDGTPRNETKSMLTQGGRRGEGGEMGAGGEASLQPSESFVGDLELDRIPGSTPTLQGLSTTSSPQAGLTVAGHADREVPLLPEEEPDNRKDTSGTAQLADHVTTGALRLALSLTSSPLAGPGEPGRTPTPQRYTLAGLTEQSGAPGRRSTRSIRVWRGEWGPGITSDPQGLKVTSEVTPSQTERGLTSVPVTVESIELLLQVILEESSSDLTTSIEEDTTAWVATYLQRAPGFQDLQGVWSSGRAVQSVVVFKTSGALAWLGVSGADSLLERTGLAQAVREGRSFRGSKVTNITVGGLQEDVCLWLFRCSAGFECVSGPSHMAICSSVCHTDYCHNHGICTHHPHQPPLCHYRRFNHFDELSGRFWGRSINGSADSLDNPAFTRSDELLHLRALDRTCCYHDDTLSLGSTCPSNGTHLNTVYTHGSQYGWEVSEVSLAECVVDSGKASDLSVCSWPIEPIQWTPFPLLKQLSSSHRTTPVRAPRPRSYCEGMELVEVEKSWTA</sequence>
<evidence type="ECO:0000256" key="1">
    <source>
        <dbReference type="SAM" id="MobiDB-lite"/>
    </source>
</evidence>
<accession>A0AAN8QTJ7</accession>
<proteinExistence type="predicted"/>
<protein>
    <recommendedName>
        <fullName evidence="4">CUB domain-containing protein</fullName>
    </recommendedName>
</protein>
<gene>
    <name evidence="2" type="ORF">J4Q44_G00294250</name>
</gene>
<evidence type="ECO:0000313" key="3">
    <source>
        <dbReference type="Proteomes" id="UP001356427"/>
    </source>
</evidence>
<feature type="compositionally biased region" description="Polar residues" evidence="1">
    <location>
        <begin position="233"/>
        <end position="248"/>
    </location>
</feature>
<evidence type="ECO:0000313" key="2">
    <source>
        <dbReference type="EMBL" id="KAK6301327.1"/>
    </source>
</evidence>
<evidence type="ECO:0008006" key="4">
    <source>
        <dbReference type="Google" id="ProtNLM"/>
    </source>
</evidence>
<dbReference type="AlphaFoldDB" id="A0AAN8QTJ7"/>
<feature type="region of interest" description="Disordered" evidence="1">
    <location>
        <begin position="164"/>
        <end position="279"/>
    </location>
</feature>
<keyword evidence="3" id="KW-1185">Reference proteome</keyword>
<feature type="compositionally biased region" description="Polar residues" evidence="1">
    <location>
        <begin position="357"/>
        <end position="367"/>
    </location>
</feature>